<feature type="compositionally biased region" description="Basic and acidic residues" evidence="1">
    <location>
        <begin position="1"/>
        <end position="18"/>
    </location>
</feature>
<accession>X1LAA3</accession>
<dbReference type="EMBL" id="BARU01046104">
    <property type="protein sequence ID" value="GAH99359.1"/>
    <property type="molecule type" value="Genomic_DNA"/>
</dbReference>
<organism evidence="2">
    <name type="scientific">marine sediment metagenome</name>
    <dbReference type="NCBI Taxonomy" id="412755"/>
    <lineage>
        <taxon>unclassified sequences</taxon>
        <taxon>metagenomes</taxon>
        <taxon>ecological metagenomes</taxon>
    </lineage>
</organism>
<gene>
    <name evidence="2" type="ORF">S03H2_69683</name>
</gene>
<comment type="caution">
    <text evidence="2">The sequence shown here is derived from an EMBL/GenBank/DDBJ whole genome shotgun (WGS) entry which is preliminary data.</text>
</comment>
<reference evidence="2" key="1">
    <citation type="journal article" date="2014" name="Front. Microbiol.">
        <title>High frequency of phylogenetically diverse reductive dehalogenase-homologous genes in deep subseafloor sedimentary metagenomes.</title>
        <authorList>
            <person name="Kawai M."/>
            <person name="Futagami T."/>
            <person name="Toyoda A."/>
            <person name="Takaki Y."/>
            <person name="Nishi S."/>
            <person name="Hori S."/>
            <person name="Arai W."/>
            <person name="Tsubouchi T."/>
            <person name="Morono Y."/>
            <person name="Uchiyama I."/>
            <person name="Ito T."/>
            <person name="Fujiyama A."/>
            <person name="Inagaki F."/>
            <person name="Takami H."/>
        </authorList>
    </citation>
    <scope>NUCLEOTIDE SEQUENCE</scope>
    <source>
        <strain evidence="2">Expedition CK06-06</strain>
    </source>
</reference>
<feature type="region of interest" description="Disordered" evidence="1">
    <location>
        <begin position="1"/>
        <end position="24"/>
    </location>
</feature>
<feature type="non-terminal residue" evidence="2">
    <location>
        <position position="54"/>
    </location>
</feature>
<protein>
    <submittedName>
        <fullName evidence="2">Uncharacterized protein</fullName>
    </submittedName>
</protein>
<evidence type="ECO:0000313" key="2">
    <source>
        <dbReference type="EMBL" id="GAH99359.1"/>
    </source>
</evidence>
<proteinExistence type="predicted"/>
<dbReference type="AlphaFoldDB" id="X1LAA3"/>
<sequence length="54" mass="6356">MDEAKTQIDKKDFPKADEAMQEAETNYKEADKLLEEDEVLLKKHLLYDELDTLI</sequence>
<evidence type="ECO:0000256" key="1">
    <source>
        <dbReference type="SAM" id="MobiDB-lite"/>
    </source>
</evidence>
<name>X1LAA3_9ZZZZ</name>